<protein>
    <submittedName>
        <fullName evidence="2">Uncharacterized protein</fullName>
    </submittedName>
</protein>
<gene>
    <name evidence="2" type="ORF">SLNWT_1845</name>
</gene>
<sequence>MPPGFGFIGVRSDRSGRTGRSGCRDRLDRPDRLVRSARPAGIAVRYGRCVPPLRAVYAGVGRGGAQRLGGARSR</sequence>
<dbReference type="EMBL" id="CP010519">
    <property type="protein sequence ID" value="AJE82221.1"/>
    <property type="molecule type" value="Genomic_DNA"/>
</dbReference>
<accession>A0A0B5EU25</accession>
<name>A0A0B5EU25_STRA4</name>
<dbReference type="Proteomes" id="UP000031523">
    <property type="component" value="Chromosome"/>
</dbReference>
<keyword evidence="3" id="KW-1185">Reference proteome</keyword>
<reference evidence="2 3" key="1">
    <citation type="submission" date="2015-01" db="EMBL/GenBank/DDBJ databases">
        <title>Enhanced salinomycin production by adjusting the supply of polyketide extender units in Streptomyce albus DSM 41398.</title>
        <authorList>
            <person name="Lu C."/>
        </authorList>
    </citation>
    <scope>NUCLEOTIDE SEQUENCE [LARGE SCALE GENOMIC DNA]</scope>
    <source>
        <strain evidence="3">ATCC 21838 / DSM 41398 / FERM P-419 / JCM 4703 / NBRC 107858</strain>
    </source>
</reference>
<dbReference type="AlphaFoldDB" id="A0A0B5EU25"/>
<proteinExistence type="predicted"/>
<evidence type="ECO:0000313" key="2">
    <source>
        <dbReference type="EMBL" id="AJE82221.1"/>
    </source>
</evidence>
<dbReference type="KEGG" id="sals:SLNWT_1845"/>
<feature type="region of interest" description="Disordered" evidence="1">
    <location>
        <begin position="1"/>
        <end position="31"/>
    </location>
</feature>
<feature type="compositionally biased region" description="Basic and acidic residues" evidence="1">
    <location>
        <begin position="11"/>
        <end position="31"/>
    </location>
</feature>
<organism evidence="2 3">
    <name type="scientific">Streptomyces albus (strain ATCC 21838 / DSM 41398 / FERM P-419 / JCM 4703 / NBRC 107858)</name>
    <dbReference type="NCBI Taxonomy" id="1081613"/>
    <lineage>
        <taxon>Bacteria</taxon>
        <taxon>Bacillati</taxon>
        <taxon>Actinomycetota</taxon>
        <taxon>Actinomycetes</taxon>
        <taxon>Kitasatosporales</taxon>
        <taxon>Streptomycetaceae</taxon>
        <taxon>Streptomyces</taxon>
    </lineage>
</organism>
<evidence type="ECO:0000313" key="3">
    <source>
        <dbReference type="Proteomes" id="UP000031523"/>
    </source>
</evidence>
<evidence type="ECO:0000256" key="1">
    <source>
        <dbReference type="SAM" id="MobiDB-lite"/>
    </source>
</evidence>